<dbReference type="SMART" id="SM00849">
    <property type="entry name" value="Lactamase_B"/>
    <property type="match status" value="1"/>
</dbReference>
<dbReference type="EMBL" id="CP035758">
    <property type="protein sequence ID" value="QBD76058.1"/>
    <property type="molecule type" value="Genomic_DNA"/>
</dbReference>
<feature type="domain" description="Metallo-beta-lactamase" evidence="5">
    <location>
        <begin position="57"/>
        <end position="255"/>
    </location>
</feature>
<dbReference type="KEGG" id="kbs:EPA93_08580"/>
<dbReference type="InterPro" id="IPR001279">
    <property type="entry name" value="Metallo-B-lactamas"/>
</dbReference>
<evidence type="ECO:0000256" key="2">
    <source>
        <dbReference type="ARBA" id="ARBA00022723"/>
    </source>
</evidence>
<dbReference type="Gene3D" id="3.60.15.10">
    <property type="entry name" value="Ribonuclease Z/Hydroxyacylglutathione hydrolase-like"/>
    <property type="match status" value="1"/>
</dbReference>
<dbReference type="GO" id="GO:0016787">
    <property type="term" value="F:hydrolase activity"/>
    <property type="evidence" value="ECO:0007669"/>
    <property type="project" value="UniProtKB-KW"/>
</dbReference>
<keyword evidence="7" id="KW-1185">Reference proteome</keyword>
<comment type="similarity">
    <text evidence="1">Belongs to the metallo-beta-lactamase superfamily.</text>
</comment>
<dbReference type="CDD" id="cd16277">
    <property type="entry name" value="metallo-hydrolase-like_MBL-fold"/>
    <property type="match status" value="1"/>
</dbReference>
<organism evidence="6 7">
    <name type="scientific">Ktedonosporobacter rubrisoli</name>
    <dbReference type="NCBI Taxonomy" id="2509675"/>
    <lineage>
        <taxon>Bacteria</taxon>
        <taxon>Bacillati</taxon>
        <taxon>Chloroflexota</taxon>
        <taxon>Ktedonobacteria</taxon>
        <taxon>Ktedonobacterales</taxon>
        <taxon>Ktedonosporobacteraceae</taxon>
        <taxon>Ktedonosporobacter</taxon>
    </lineage>
</organism>
<dbReference type="AlphaFoldDB" id="A0A4P6JLH0"/>
<accession>A0A4P6JLH0</accession>
<dbReference type="Pfam" id="PF00753">
    <property type="entry name" value="Lactamase_B"/>
    <property type="match status" value="1"/>
</dbReference>
<dbReference type="InterPro" id="IPR036866">
    <property type="entry name" value="RibonucZ/Hydroxyglut_hydro"/>
</dbReference>
<keyword evidence="4" id="KW-0862">Zinc</keyword>
<keyword evidence="3 6" id="KW-0378">Hydrolase</keyword>
<dbReference type="GO" id="GO:0046872">
    <property type="term" value="F:metal ion binding"/>
    <property type="evidence" value="ECO:0007669"/>
    <property type="project" value="UniProtKB-KW"/>
</dbReference>
<keyword evidence="2" id="KW-0479">Metal-binding</keyword>
<protein>
    <submittedName>
        <fullName evidence="6">MBL fold metallo-hydrolase</fullName>
    </submittedName>
</protein>
<evidence type="ECO:0000313" key="6">
    <source>
        <dbReference type="EMBL" id="QBD76058.1"/>
    </source>
</evidence>
<evidence type="ECO:0000256" key="1">
    <source>
        <dbReference type="ARBA" id="ARBA00007749"/>
    </source>
</evidence>
<dbReference type="RefSeq" id="WP_129886654.1">
    <property type="nucleotide sequence ID" value="NZ_CP035758.1"/>
</dbReference>
<gene>
    <name evidence="6" type="ORF">EPA93_08580</name>
</gene>
<dbReference type="InterPro" id="IPR051013">
    <property type="entry name" value="MBL_superfamily_lactonases"/>
</dbReference>
<dbReference type="Proteomes" id="UP000290365">
    <property type="component" value="Chromosome"/>
</dbReference>
<reference evidence="6 7" key="1">
    <citation type="submission" date="2019-01" db="EMBL/GenBank/DDBJ databases">
        <title>Ktedonosporobacter rubrisoli SCAWS-G2.</title>
        <authorList>
            <person name="Huang Y."/>
            <person name="Yan B."/>
        </authorList>
    </citation>
    <scope>NUCLEOTIDE SEQUENCE [LARGE SCALE GENOMIC DNA]</scope>
    <source>
        <strain evidence="6 7">SCAWS-G2</strain>
    </source>
</reference>
<dbReference type="OrthoDB" id="9802897at2"/>
<evidence type="ECO:0000313" key="7">
    <source>
        <dbReference type="Proteomes" id="UP000290365"/>
    </source>
</evidence>
<sequence>MVSAATYSSILLGNIRISYLPDGYILFNPMALFPTTSAADWQPYQHLLDSNGQLVGSLGAYLLQTPGKAILVDNGFGPRSYEGDRFKAYGGELLSNLERAGLKPADIDIVFFTHMHSDHVGWSGHKANGKQVLTFPNARHLVRNAEWLRFDNPEEKKARASVADELNLLGQHIEFLEEGEYITPEVRILATPGHTPGHASLLVTAGDERAIILGDIFHSILQIEHPEWTNAFDRDPEQAKTVRRRMLQELAKPSITGGATHVADSVFISLS</sequence>
<proteinExistence type="inferred from homology"/>
<evidence type="ECO:0000259" key="5">
    <source>
        <dbReference type="SMART" id="SM00849"/>
    </source>
</evidence>
<name>A0A4P6JLH0_KTERU</name>
<dbReference type="PANTHER" id="PTHR42978">
    <property type="entry name" value="QUORUM-QUENCHING LACTONASE YTNP-RELATED-RELATED"/>
    <property type="match status" value="1"/>
</dbReference>
<evidence type="ECO:0000256" key="3">
    <source>
        <dbReference type="ARBA" id="ARBA00022801"/>
    </source>
</evidence>
<dbReference type="PANTHER" id="PTHR42978:SF6">
    <property type="entry name" value="QUORUM-QUENCHING LACTONASE YTNP-RELATED"/>
    <property type="match status" value="1"/>
</dbReference>
<dbReference type="SUPFAM" id="SSF56281">
    <property type="entry name" value="Metallo-hydrolase/oxidoreductase"/>
    <property type="match status" value="1"/>
</dbReference>
<evidence type="ECO:0000256" key="4">
    <source>
        <dbReference type="ARBA" id="ARBA00022833"/>
    </source>
</evidence>